<dbReference type="AlphaFoldDB" id="A0A9P7ZFR7"/>
<keyword evidence="5" id="KW-1185">Reference proteome</keyword>
<evidence type="ECO:0000313" key="5">
    <source>
        <dbReference type="Proteomes" id="UP000887229"/>
    </source>
</evidence>
<dbReference type="Pfam" id="PF13637">
    <property type="entry name" value="Ank_4"/>
    <property type="match status" value="1"/>
</dbReference>
<dbReference type="EMBL" id="MU251273">
    <property type="protein sequence ID" value="KAG9250847.1"/>
    <property type="molecule type" value="Genomic_DNA"/>
</dbReference>
<feature type="repeat" description="ANK" evidence="3">
    <location>
        <begin position="350"/>
        <end position="382"/>
    </location>
</feature>
<accession>A0A9P7ZFR7</accession>
<gene>
    <name evidence="4" type="ORF">F5Z01DRAFT_628713</name>
</gene>
<dbReference type="SUPFAM" id="SSF48403">
    <property type="entry name" value="Ankyrin repeat"/>
    <property type="match status" value="2"/>
</dbReference>
<name>A0A9P7ZFR7_9HYPO</name>
<keyword evidence="1" id="KW-0677">Repeat</keyword>
<reference evidence="4" key="1">
    <citation type="journal article" date="2021" name="IMA Fungus">
        <title>Genomic characterization of three marine fungi, including Emericellopsis atlantica sp. nov. with signatures of a generalist lifestyle and marine biomass degradation.</title>
        <authorList>
            <person name="Hagestad O.C."/>
            <person name="Hou L."/>
            <person name="Andersen J.H."/>
            <person name="Hansen E.H."/>
            <person name="Altermark B."/>
            <person name="Li C."/>
            <person name="Kuhnert E."/>
            <person name="Cox R.J."/>
            <person name="Crous P.W."/>
            <person name="Spatafora J.W."/>
            <person name="Lail K."/>
            <person name="Amirebrahimi M."/>
            <person name="Lipzen A."/>
            <person name="Pangilinan J."/>
            <person name="Andreopoulos W."/>
            <person name="Hayes R.D."/>
            <person name="Ng V."/>
            <person name="Grigoriev I.V."/>
            <person name="Jackson S.A."/>
            <person name="Sutton T.D.S."/>
            <person name="Dobson A.D.W."/>
            <person name="Rama T."/>
        </authorList>
    </citation>
    <scope>NUCLEOTIDE SEQUENCE</scope>
    <source>
        <strain evidence="4">TS7</strain>
    </source>
</reference>
<dbReference type="Pfam" id="PF00023">
    <property type="entry name" value="Ank"/>
    <property type="match status" value="2"/>
</dbReference>
<protein>
    <submittedName>
        <fullName evidence="4">Ankyrin repeat protein</fullName>
    </submittedName>
</protein>
<dbReference type="InterPro" id="IPR036770">
    <property type="entry name" value="Ankyrin_rpt-contain_sf"/>
</dbReference>
<evidence type="ECO:0000256" key="2">
    <source>
        <dbReference type="ARBA" id="ARBA00023043"/>
    </source>
</evidence>
<keyword evidence="2 3" id="KW-0040">ANK repeat</keyword>
<proteinExistence type="predicted"/>
<organism evidence="4 5">
    <name type="scientific">Emericellopsis atlantica</name>
    <dbReference type="NCBI Taxonomy" id="2614577"/>
    <lineage>
        <taxon>Eukaryota</taxon>
        <taxon>Fungi</taxon>
        <taxon>Dikarya</taxon>
        <taxon>Ascomycota</taxon>
        <taxon>Pezizomycotina</taxon>
        <taxon>Sordariomycetes</taxon>
        <taxon>Hypocreomycetidae</taxon>
        <taxon>Hypocreales</taxon>
        <taxon>Bionectriaceae</taxon>
        <taxon>Emericellopsis</taxon>
    </lineage>
</organism>
<feature type="repeat" description="ANK" evidence="3">
    <location>
        <begin position="50"/>
        <end position="82"/>
    </location>
</feature>
<dbReference type="PANTHER" id="PTHR24198">
    <property type="entry name" value="ANKYRIN REPEAT AND PROTEIN KINASE DOMAIN-CONTAINING PROTEIN"/>
    <property type="match status" value="1"/>
</dbReference>
<sequence length="576" mass="62360">MSANLAEDLHDPAQNAVEAVYSCIRDGNLSRLQELLASSPYPDLGHVHLQHGPPLHFAAGCGDLEAEKLLLAAGADPLLIDRRTRRIRPIGWAAMNGHRDVVRHLWTCGPPEEQTKPLDHVKSPLRAAGEYGHAQIVEDLMSWDGWPKDHLEQVLSYATADWDYNVVARLFKSDLLDRKSATQALFGAINSNKAWLRGVSEGFDYINQQRLIELFISAGADLNHSISGSGYPLVCKAASNANLTGALTILLEKGAEPNVRLPHSGATALHILALPVPVGGQDSGRKVLNEVAVKLLLQHRASVTLLDNNGDSSIQLAAYGSDLRFFCLYLCPFPNRLRDESTLMALTNEHKETLLHYAAAGCCVEIMEYLISRGLDINAKSTQGWTPLMCALTPSSMPPYNRGAVTVTTASQATQAAQCLLSYGADPLVVTAEGWTPLHALALHCDLDLRLHVGKVCELTAQLIARGVNPEARAPLLTYLRTSDDQLGMPWGHRVSDTMMNASPRSWIIQPSLTPLHWAAQRGATGVVRALVAAGADISLTDGSGVSALEMARDSKALAVRTEAADVIVGLLWRDI</sequence>
<evidence type="ECO:0000256" key="3">
    <source>
        <dbReference type="PROSITE-ProRule" id="PRU00023"/>
    </source>
</evidence>
<dbReference type="InterPro" id="IPR002110">
    <property type="entry name" value="Ankyrin_rpt"/>
</dbReference>
<dbReference type="SMART" id="SM00248">
    <property type="entry name" value="ANK"/>
    <property type="match status" value="8"/>
</dbReference>
<dbReference type="OrthoDB" id="341259at2759"/>
<dbReference type="PANTHER" id="PTHR24198:SF165">
    <property type="entry name" value="ANKYRIN REPEAT-CONTAINING PROTEIN-RELATED"/>
    <property type="match status" value="1"/>
</dbReference>
<dbReference type="Gene3D" id="1.25.40.20">
    <property type="entry name" value="Ankyrin repeat-containing domain"/>
    <property type="match status" value="4"/>
</dbReference>
<dbReference type="PROSITE" id="PS50297">
    <property type="entry name" value="ANK_REP_REGION"/>
    <property type="match status" value="3"/>
</dbReference>
<dbReference type="GeneID" id="70292520"/>
<evidence type="ECO:0000256" key="1">
    <source>
        <dbReference type="ARBA" id="ARBA00022737"/>
    </source>
</evidence>
<feature type="repeat" description="ANK" evidence="3">
    <location>
        <begin position="511"/>
        <end position="543"/>
    </location>
</feature>
<dbReference type="RefSeq" id="XP_046114771.1">
    <property type="nucleotide sequence ID" value="XM_046261617.1"/>
</dbReference>
<dbReference type="PROSITE" id="PS50088">
    <property type="entry name" value="ANK_REPEAT"/>
    <property type="match status" value="3"/>
</dbReference>
<evidence type="ECO:0000313" key="4">
    <source>
        <dbReference type="EMBL" id="KAG9250847.1"/>
    </source>
</evidence>
<comment type="caution">
    <text evidence="4">The sequence shown here is derived from an EMBL/GenBank/DDBJ whole genome shotgun (WGS) entry which is preliminary data.</text>
</comment>
<dbReference type="Proteomes" id="UP000887229">
    <property type="component" value="Unassembled WGS sequence"/>
</dbReference>